<keyword evidence="9" id="KW-0511">Multifunctional enzyme</keyword>
<feature type="transmembrane region" description="Helical" evidence="10">
    <location>
        <begin position="229"/>
        <end position="249"/>
    </location>
</feature>
<dbReference type="PANTHER" id="PTHR30487">
    <property type="entry name" value="TYPE 4 PREPILIN-LIKE PROTEINS LEADER PEPTIDE-PROCESSING ENZYME"/>
    <property type="match status" value="1"/>
</dbReference>
<dbReference type="PANTHER" id="PTHR30487:SF0">
    <property type="entry name" value="PREPILIN LEADER PEPTIDASE_N-METHYLTRANSFERASE-RELATED"/>
    <property type="match status" value="1"/>
</dbReference>
<dbReference type="EMBL" id="REFO01000011">
    <property type="protein sequence ID" value="RMA97062.1"/>
    <property type="molecule type" value="Genomic_DNA"/>
</dbReference>
<dbReference type="OrthoDB" id="9789291at2"/>
<comment type="similarity">
    <text evidence="2 8">Belongs to the peptidase A24 family.</text>
</comment>
<keyword evidence="9" id="KW-0645">Protease</keyword>
<evidence type="ECO:0000256" key="6">
    <source>
        <dbReference type="ARBA" id="ARBA00022989"/>
    </source>
</evidence>
<comment type="subcellular location">
    <subcellularLocation>
        <location evidence="1">Cell inner membrane</location>
        <topology evidence="1">Multi-pass membrane protein</topology>
    </subcellularLocation>
    <subcellularLocation>
        <location evidence="9">Cell membrane</location>
        <topology evidence="9">Multi-pass membrane protein</topology>
    </subcellularLocation>
</comment>
<keyword evidence="4" id="KW-0997">Cell inner membrane</keyword>
<sequence>MEILTIFIVFIFGLVVGSFLNVVIYRLPREKSIVYPPSSCLKCGHKIRWYENIPIISYIFLKGKCSSCKTKISLRYPFVEFLTGLFTIFAYLKFGLSIDLIFSLILLYLLIAVIFIDIDFKIIPDEINLIGFISGIIYSFFRQDFSIIDALIGAFVGAGFLYLIYFLYLKFRKVEGLGLGDVKLLAFLGSYLGWFGSLFTIFVGSFFGAVVGISLAYMQKAEDKSRYEIPFGPFLSVAAIIYLFFGEYIKKFYFGY</sequence>
<gene>
    <name evidence="13" type="ORF">CLV39_0715</name>
</gene>
<reference evidence="13 14" key="1">
    <citation type="submission" date="2018-10" db="EMBL/GenBank/DDBJ databases">
        <title>Genomic Encyclopedia of Archaeal and Bacterial Type Strains, Phase II (KMG-II): from individual species to whole genera.</title>
        <authorList>
            <person name="Goeker M."/>
        </authorList>
    </citation>
    <scope>NUCLEOTIDE SEQUENCE [LARGE SCALE GENOMIC DNA]</scope>
    <source>
        <strain evidence="13 14">VM1</strain>
    </source>
</reference>
<dbReference type="InterPro" id="IPR010627">
    <property type="entry name" value="Prepilin_pept_A24_N"/>
</dbReference>
<evidence type="ECO:0000259" key="12">
    <source>
        <dbReference type="Pfam" id="PF06750"/>
    </source>
</evidence>
<feature type="transmembrane region" description="Helical" evidence="10">
    <location>
        <begin position="98"/>
        <end position="116"/>
    </location>
</feature>
<dbReference type="EC" id="3.4.23.43" evidence="9"/>
<evidence type="ECO:0000313" key="13">
    <source>
        <dbReference type="EMBL" id="RMA97062.1"/>
    </source>
</evidence>
<evidence type="ECO:0000256" key="2">
    <source>
        <dbReference type="ARBA" id="ARBA00005801"/>
    </source>
</evidence>
<evidence type="ECO:0000256" key="8">
    <source>
        <dbReference type="RuleBase" id="RU003793"/>
    </source>
</evidence>
<evidence type="ECO:0000256" key="9">
    <source>
        <dbReference type="RuleBase" id="RU003794"/>
    </source>
</evidence>
<dbReference type="GO" id="GO:0004190">
    <property type="term" value="F:aspartic-type endopeptidase activity"/>
    <property type="evidence" value="ECO:0007669"/>
    <property type="project" value="UniProtKB-EC"/>
</dbReference>
<evidence type="ECO:0000256" key="10">
    <source>
        <dbReference type="SAM" id="Phobius"/>
    </source>
</evidence>
<organism evidence="13 14">
    <name type="scientific">Hydrogenothermus marinus</name>
    <dbReference type="NCBI Taxonomy" id="133270"/>
    <lineage>
        <taxon>Bacteria</taxon>
        <taxon>Pseudomonadati</taxon>
        <taxon>Aquificota</taxon>
        <taxon>Aquificia</taxon>
        <taxon>Aquificales</taxon>
        <taxon>Hydrogenothermaceae</taxon>
        <taxon>Hydrogenothermus</taxon>
    </lineage>
</organism>
<keyword evidence="3" id="KW-1003">Cell membrane</keyword>
<dbReference type="Gene3D" id="1.20.120.1220">
    <property type="match status" value="1"/>
</dbReference>
<keyword evidence="9" id="KW-0378">Hydrolase</keyword>
<dbReference type="Pfam" id="PF01478">
    <property type="entry name" value="Peptidase_A24"/>
    <property type="match status" value="1"/>
</dbReference>
<dbReference type="InterPro" id="IPR014032">
    <property type="entry name" value="Peptidase_A24A_bac"/>
</dbReference>
<protein>
    <recommendedName>
        <fullName evidence="9">Prepilin leader peptidase/N-methyltransferase</fullName>
        <ecNumber evidence="9">2.1.1.-</ecNumber>
        <ecNumber evidence="9">3.4.23.43</ecNumber>
    </recommendedName>
</protein>
<evidence type="ECO:0000313" key="14">
    <source>
        <dbReference type="Proteomes" id="UP000280842"/>
    </source>
</evidence>
<evidence type="ECO:0000256" key="1">
    <source>
        <dbReference type="ARBA" id="ARBA00004429"/>
    </source>
</evidence>
<feature type="domain" description="Prepilin type IV endopeptidase peptidase" evidence="11">
    <location>
        <begin position="104"/>
        <end position="213"/>
    </location>
</feature>
<dbReference type="EC" id="2.1.1.-" evidence="9"/>
<proteinExistence type="inferred from homology"/>
<keyword evidence="9 13" id="KW-0808">Transferase</keyword>
<dbReference type="Proteomes" id="UP000280842">
    <property type="component" value="Unassembled WGS sequence"/>
</dbReference>
<keyword evidence="5 9" id="KW-0812">Transmembrane</keyword>
<keyword evidence="14" id="KW-1185">Reference proteome</keyword>
<dbReference type="GO" id="GO:0005886">
    <property type="term" value="C:plasma membrane"/>
    <property type="evidence" value="ECO:0007669"/>
    <property type="project" value="UniProtKB-SubCell"/>
</dbReference>
<dbReference type="Pfam" id="PF06750">
    <property type="entry name" value="A24_N_bact"/>
    <property type="match status" value="1"/>
</dbReference>
<accession>A0A3M0C291</accession>
<keyword evidence="9 13" id="KW-0489">Methyltransferase</keyword>
<comment type="caution">
    <text evidence="13">The sequence shown here is derived from an EMBL/GenBank/DDBJ whole genome shotgun (WGS) entry which is preliminary data.</text>
</comment>
<keyword evidence="6 10" id="KW-1133">Transmembrane helix</keyword>
<dbReference type="GO" id="GO:0032259">
    <property type="term" value="P:methylation"/>
    <property type="evidence" value="ECO:0007669"/>
    <property type="project" value="UniProtKB-KW"/>
</dbReference>
<evidence type="ECO:0000256" key="4">
    <source>
        <dbReference type="ARBA" id="ARBA00022519"/>
    </source>
</evidence>
<evidence type="ECO:0000256" key="7">
    <source>
        <dbReference type="ARBA" id="ARBA00023136"/>
    </source>
</evidence>
<feature type="domain" description="Prepilin peptidase A24 N-terminal" evidence="12">
    <location>
        <begin position="11"/>
        <end position="94"/>
    </location>
</feature>
<feature type="transmembrane region" description="Helical" evidence="10">
    <location>
        <begin position="190"/>
        <end position="217"/>
    </location>
</feature>
<dbReference type="PRINTS" id="PR00864">
    <property type="entry name" value="PREPILNPTASE"/>
</dbReference>
<dbReference type="RefSeq" id="WP_121922855.1">
    <property type="nucleotide sequence ID" value="NZ_REFO01000011.1"/>
</dbReference>
<name>A0A3M0C291_9AQUI</name>
<dbReference type="InterPro" id="IPR050882">
    <property type="entry name" value="Prepilin_peptidase/N-MTase"/>
</dbReference>
<comment type="function">
    <text evidence="9">Plays an essential role in type IV pili and type II pseudopili formation by proteolytically removing the leader sequence from substrate proteins and subsequently monomethylating the alpha-amino group of the newly exposed N-terminal phenylalanine.</text>
</comment>
<evidence type="ECO:0000259" key="11">
    <source>
        <dbReference type="Pfam" id="PF01478"/>
    </source>
</evidence>
<feature type="transmembrane region" description="Helical" evidence="10">
    <location>
        <begin position="6"/>
        <end position="25"/>
    </location>
</feature>
<evidence type="ECO:0000256" key="5">
    <source>
        <dbReference type="ARBA" id="ARBA00022692"/>
    </source>
</evidence>
<dbReference type="GO" id="GO:0008168">
    <property type="term" value="F:methyltransferase activity"/>
    <property type="evidence" value="ECO:0007669"/>
    <property type="project" value="UniProtKB-KW"/>
</dbReference>
<dbReference type="GO" id="GO:0006465">
    <property type="term" value="P:signal peptide processing"/>
    <property type="evidence" value="ECO:0007669"/>
    <property type="project" value="TreeGrafter"/>
</dbReference>
<dbReference type="InterPro" id="IPR000045">
    <property type="entry name" value="Prepilin_IV_endopep_pep"/>
</dbReference>
<keyword evidence="7 10" id="KW-0472">Membrane</keyword>
<feature type="transmembrane region" description="Helical" evidence="10">
    <location>
        <begin position="147"/>
        <end position="169"/>
    </location>
</feature>
<evidence type="ECO:0000256" key="3">
    <source>
        <dbReference type="ARBA" id="ARBA00022475"/>
    </source>
</evidence>
<comment type="catalytic activity">
    <reaction evidence="9">
        <text>Typically cleaves a -Gly-|-Phe- bond to release an N-terminal, basic peptide of 5-8 residues from type IV prepilin, and then N-methylates the new N-terminal amino group, the methyl donor being S-adenosyl-L-methionine.</text>
        <dbReference type="EC" id="3.4.23.43"/>
    </reaction>
</comment>
<dbReference type="AlphaFoldDB" id="A0A3M0C291"/>